<sequence>MDEKMDVVIVISDDDNTEEDSANGGDDSEDIEQSTEQHAELTSDQLSLQYERDLEMAIELSLQTNLAATASSSSESRKSAKRALMHNRTWCNIRQEKQNLKQRPGSATERVSTPTVDDDSDDLPDLDTNEECIYVQVYEEEINDDSDCMIVEDSYQVVSGCTGITKNKGSVPEKTVKNEYKKLAVTSTDTKHKSEKTSYTVQSDSDRGIDFEKTMESKTGKALDSSKTSSGETDSPEPSDKETDSSKNGRKKLPILSLEGRAKLANILKTVNPRNLQKSKSVEESSKGQSATGHSSKSKEKWPFTIERHFSDILSGGSPLENDTGVHLRRNSPDKIKTNWKSSNPATLSPPVLPKGSFQPITSSPGQEHPPLLQPQVTKPSLGQEHLSLLQPQVTKPSAFANYTSTKSPGSSPTPSKRLKLGRHSSTGGVSDKITKNNFQIVNMKLGKSLSFEANIPKRRVIRRPSEVVLEGWNSKCTDVRNFFKPIPSSSSTSEMPTRTLKDWQNLKPFNVEFPVNEGLEDSLSLKLSKMHIDTIGVCFEEEGPYCLRHAIKFTHDFSLKYAPTGDIIKQMLYKGIIENNQVDLIYSSYRTLKLIQQKYPGIIQIDWDTIKLVMDTVNLGLSFIQQDVVVLLRASLFLQLTVTCYEDELYNRDVVDPKGLRQSMAYRSLTSDSLSYTGGVKQLTNWIVCCLTYGEFQEVQEISSPFFRERNPDKHQPNPNPEENVILRQELRKLLPLLQRLLKIAIEINLSSSDCARTCATELMKSFVYLSLSYKKLLLQTMQSNLLQFKLVSLMLENYCDCDAFSYYEFPSSVRDVVESLFQAQPPRMMNTPPTTPQSEEEAGDGDGEHGGRYVPKVSSVAVEELAMLQYYALQSYLQCSKAKSHIPLRVRVKSAEKEFGSLSAENLKELEKLPGHVEELRGHYLQLAIDLTQDTEKYLMMMLCLKDVTVKC</sequence>
<name>A0A210Q912_MIZYE</name>
<comment type="caution">
    <text evidence="2">The sequence shown here is derived from an EMBL/GenBank/DDBJ whole genome shotgun (WGS) entry which is preliminary data.</text>
</comment>
<organism evidence="2 3">
    <name type="scientific">Mizuhopecten yessoensis</name>
    <name type="common">Japanese scallop</name>
    <name type="synonym">Patinopecten yessoensis</name>
    <dbReference type="NCBI Taxonomy" id="6573"/>
    <lineage>
        <taxon>Eukaryota</taxon>
        <taxon>Metazoa</taxon>
        <taxon>Spiralia</taxon>
        <taxon>Lophotrochozoa</taxon>
        <taxon>Mollusca</taxon>
        <taxon>Bivalvia</taxon>
        <taxon>Autobranchia</taxon>
        <taxon>Pteriomorphia</taxon>
        <taxon>Pectinida</taxon>
        <taxon>Pectinoidea</taxon>
        <taxon>Pectinidae</taxon>
        <taxon>Mizuhopecten</taxon>
    </lineage>
</organism>
<feature type="compositionally biased region" description="Basic and acidic residues" evidence="1">
    <location>
        <begin position="204"/>
        <end position="221"/>
    </location>
</feature>
<accession>A0A210Q912</accession>
<feature type="region of interest" description="Disordered" evidence="1">
    <location>
        <begin position="826"/>
        <end position="852"/>
    </location>
</feature>
<feature type="region of interest" description="Disordered" evidence="1">
    <location>
        <begin position="269"/>
        <end position="378"/>
    </location>
</feature>
<protein>
    <submittedName>
        <fullName evidence="2">Uncharacterized protein</fullName>
    </submittedName>
</protein>
<feature type="compositionally biased region" description="Basic and acidic residues" evidence="1">
    <location>
        <begin position="297"/>
        <end position="311"/>
    </location>
</feature>
<dbReference type="Proteomes" id="UP000242188">
    <property type="component" value="Unassembled WGS sequence"/>
</dbReference>
<feature type="region of interest" description="Disordered" evidence="1">
    <location>
        <begin position="187"/>
        <end position="257"/>
    </location>
</feature>
<feature type="compositionally biased region" description="Acidic residues" evidence="1">
    <location>
        <begin position="116"/>
        <end position="126"/>
    </location>
</feature>
<gene>
    <name evidence="2" type="ORF">KP79_PYT01594</name>
</gene>
<dbReference type="STRING" id="6573.A0A210Q912"/>
<feature type="compositionally biased region" description="Basic and acidic residues" evidence="1">
    <location>
        <begin position="238"/>
        <end position="247"/>
    </location>
</feature>
<feature type="region of interest" description="Disordered" evidence="1">
    <location>
        <begin position="393"/>
        <end position="433"/>
    </location>
</feature>
<feature type="region of interest" description="Disordered" evidence="1">
    <location>
        <begin position="94"/>
        <end position="126"/>
    </location>
</feature>
<dbReference type="OrthoDB" id="6088715at2759"/>
<evidence type="ECO:0000313" key="3">
    <source>
        <dbReference type="Proteomes" id="UP000242188"/>
    </source>
</evidence>
<feature type="compositionally biased region" description="Low complexity" evidence="1">
    <location>
        <begin position="404"/>
        <end position="416"/>
    </location>
</feature>
<proteinExistence type="predicted"/>
<keyword evidence="3" id="KW-1185">Reference proteome</keyword>
<dbReference type="EMBL" id="NEDP02004552">
    <property type="protein sequence ID" value="OWF45216.1"/>
    <property type="molecule type" value="Genomic_DNA"/>
</dbReference>
<feature type="compositionally biased region" description="Acidic residues" evidence="1">
    <location>
        <begin position="12"/>
        <end position="33"/>
    </location>
</feature>
<evidence type="ECO:0000313" key="2">
    <source>
        <dbReference type="EMBL" id="OWF45216.1"/>
    </source>
</evidence>
<reference evidence="2 3" key="1">
    <citation type="journal article" date="2017" name="Nat. Ecol. Evol.">
        <title>Scallop genome provides insights into evolution of bilaterian karyotype and development.</title>
        <authorList>
            <person name="Wang S."/>
            <person name="Zhang J."/>
            <person name="Jiao W."/>
            <person name="Li J."/>
            <person name="Xun X."/>
            <person name="Sun Y."/>
            <person name="Guo X."/>
            <person name="Huan P."/>
            <person name="Dong B."/>
            <person name="Zhang L."/>
            <person name="Hu X."/>
            <person name="Sun X."/>
            <person name="Wang J."/>
            <person name="Zhao C."/>
            <person name="Wang Y."/>
            <person name="Wang D."/>
            <person name="Huang X."/>
            <person name="Wang R."/>
            <person name="Lv J."/>
            <person name="Li Y."/>
            <person name="Zhang Z."/>
            <person name="Liu B."/>
            <person name="Lu W."/>
            <person name="Hui Y."/>
            <person name="Liang J."/>
            <person name="Zhou Z."/>
            <person name="Hou R."/>
            <person name="Li X."/>
            <person name="Liu Y."/>
            <person name="Li H."/>
            <person name="Ning X."/>
            <person name="Lin Y."/>
            <person name="Zhao L."/>
            <person name="Xing Q."/>
            <person name="Dou J."/>
            <person name="Li Y."/>
            <person name="Mao J."/>
            <person name="Guo H."/>
            <person name="Dou H."/>
            <person name="Li T."/>
            <person name="Mu C."/>
            <person name="Jiang W."/>
            <person name="Fu Q."/>
            <person name="Fu X."/>
            <person name="Miao Y."/>
            <person name="Liu J."/>
            <person name="Yu Q."/>
            <person name="Li R."/>
            <person name="Liao H."/>
            <person name="Li X."/>
            <person name="Kong Y."/>
            <person name="Jiang Z."/>
            <person name="Chourrout D."/>
            <person name="Li R."/>
            <person name="Bao Z."/>
        </authorList>
    </citation>
    <scope>NUCLEOTIDE SEQUENCE [LARGE SCALE GENOMIC DNA]</scope>
    <source>
        <strain evidence="2 3">PY_sf001</strain>
    </source>
</reference>
<dbReference type="AlphaFoldDB" id="A0A210Q912"/>
<feature type="region of interest" description="Disordered" evidence="1">
    <location>
        <begin position="1"/>
        <end position="45"/>
    </location>
</feature>
<evidence type="ECO:0000256" key="1">
    <source>
        <dbReference type="SAM" id="MobiDB-lite"/>
    </source>
</evidence>